<evidence type="ECO:0000313" key="2">
    <source>
        <dbReference type="EMBL" id="AFU63159.1"/>
    </source>
</evidence>
<keyword evidence="3" id="KW-1185">Reference proteome</keyword>
<keyword evidence="1" id="KW-0812">Transmembrane</keyword>
<keyword evidence="1" id="KW-0472">Membrane</keyword>
<reference evidence="2 3" key="1">
    <citation type="journal article" date="2012" name="Appl. Environ. Microbiol.">
        <title>Characterization of Two Virulent Phages of Lactobacillus plantarum.</title>
        <authorList>
            <person name="Briggiler Marco M."/>
            <person name="Garneau J.E."/>
            <person name="Tremblay D."/>
            <person name="Quiberoni A."/>
            <person name="Moineau S."/>
        </authorList>
    </citation>
    <scope>NUCLEOTIDE SEQUENCE [LARGE SCALE GENOMIC DNA]</scope>
</reference>
<keyword evidence="1" id="KW-1133">Transmembrane helix</keyword>
<dbReference type="EMBL" id="JX486088">
    <property type="protein sequence ID" value="AFU63159.1"/>
    <property type="molecule type" value="Genomic_DNA"/>
</dbReference>
<dbReference type="Proteomes" id="UP000008061">
    <property type="component" value="Segment"/>
</dbReference>
<feature type="transmembrane region" description="Helical" evidence="1">
    <location>
        <begin position="102"/>
        <end position="118"/>
    </location>
</feature>
<sequence length="122" mass="13645">MQMRHMKEVITINKFIKMLLLVLSYVVVLIAVYNFTDILQQNGGFWQMLFMTTLTTVYTYVLSSIDKETFRIRFSLYGVILYIAGIIGMALCYNASPDNGVAALFSIVATSLLIAGVIQSNG</sequence>
<protein>
    <submittedName>
        <fullName evidence="2">Uncharacterized protein</fullName>
    </submittedName>
</protein>
<gene>
    <name evidence="2" type="ORF">8014-B2_0092</name>
</gene>
<feature type="transmembrane region" description="Helical" evidence="1">
    <location>
        <begin position="44"/>
        <end position="62"/>
    </location>
</feature>
<organism evidence="2 3">
    <name type="scientific">Lactobacillus phage ATCC 8014-B2</name>
    <dbReference type="NCBI Taxonomy" id="1225795"/>
    <lineage>
        <taxon>Viruses</taxon>
        <taxon>Duplodnaviria</taxon>
        <taxon>Heunggongvirae</taxon>
        <taxon>Uroviricota</taxon>
        <taxon>Caudoviricetes</taxon>
        <taxon>Tybeckvirinae</taxon>
        <taxon>Douglaswolinvirus</taxon>
        <taxon>Douglaswolinvirus B2</taxon>
    </lineage>
</organism>
<evidence type="ECO:0000256" key="1">
    <source>
        <dbReference type="SAM" id="Phobius"/>
    </source>
</evidence>
<feature type="transmembrane region" description="Helical" evidence="1">
    <location>
        <begin position="74"/>
        <end position="96"/>
    </location>
</feature>
<evidence type="ECO:0000313" key="3">
    <source>
        <dbReference type="Proteomes" id="UP000008061"/>
    </source>
</evidence>
<accession>K4ID99</accession>
<name>K4ID99_9CAUD</name>
<proteinExistence type="predicted"/>